<name>A0A644ZKD5_9ZZZZ</name>
<accession>A0A644ZKD5</accession>
<reference evidence="1" key="1">
    <citation type="submission" date="2019-08" db="EMBL/GenBank/DDBJ databases">
        <authorList>
            <person name="Kucharzyk K."/>
            <person name="Murdoch R.W."/>
            <person name="Higgins S."/>
            <person name="Loffler F."/>
        </authorList>
    </citation>
    <scope>NUCLEOTIDE SEQUENCE</scope>
</reference>
<comment type="caution">
    <text evidence="1">The sequence shown here is derived from an EMBL/GenBank/DDBJ whole genome shotgun (WGS) entry which is preliminary data.</text>
</comment>
<evidence type="ECO:0008006" key="2">
    <source>
        <dbReference type="Google" id="ProtNLM"/>
    </source>
</evidence>
<dbReference type="AlphaFoldDB" id="A0A644ZKD5"/>
<organism evidence="1">
    <name type="scientific">bioreactor metagenome</name>
    <dbReference type="NCBI Taxonomy" id="1076179"/>
    <lineage>
        <taxon>unclassified sequences</taxon>
        <taxon>metagenomes</taxon>
        <taxon>ecological metagenomes</taxon>
    </lineage>
</organism>
<evidence type="ECO:0000313" key="1">
    <source>
        <dbReference type="EMBL" id="MPM41319.1"/>
    </source>
</evidence>
<dbReference type="EMBL" id="VSSQ01009329">
    <property type="protein sequence ID" value="MPM41319.1"/>
    <property type="molecule type" value="Genomic_DNA"/>
</dbReference>
<protein>
    <recommendedName>
        <fullName evidence="2">Lipocalin-like domain-containing protein</fullName>
    </recommendedName>
</protein>
<proteinExistence type="predicted"/>
<sequence length="131" mass="14602">MRRLFIVLGLFLTTGVFFIVNAQSNKIVLGEWKYSVPEAPFGYEKGVIFLEEKDKSLSGNLVFDSGLKVKLSDVFLKSDTLKLGVYVESEYVTVVSKVKGNEMEGKVDTSMGVMRLKAEKIVPQTKKKQGS</sequence>
<gene>
    <name evidence="1" type="ORF">SDC9_87971</name>
</gene>